<keyword evidence="2" id="KW-1185">Reference proteome</keyword>
<sequence>MPEVVLRDGINPDDADEVVLAVVIDGEDGSPGERAVADLGDRSVVDEDAGVCYVLQTDAWADASLEDGTLTVDVLIYDAILEHWGYDLGAFPDRSPMDRDAVVVLHVTGTTTFDELPDVTLVFPTPIDEPEEDALPLLLAPPPDEADD</sequence>
<evidence type="ECO:0000313" key="1">
    <source>
        <dbReference type="EMBL" id="TDV43131.1"/>
    </source>
</evidence>
<gene>
    <name evidence="1" type="ORF">CLV71_11665</name>
</gene>
<comment type="caution">
    <text evidence="1">The sequence shown here is derived from an EMBL/GenBank/DDBJ whole genome shotgun (WGS) entry which is preliminary data.</text>
</comment>
<dbReference type="RefSeq" id="WP_133907040.1">
    <property type="nucleotide sequence ID" value="NZ_SOCP01000016.1"/>
</dbReference>
<reference evidence="1 2" key="1">
    <citation type="submission" date="2019-03" db="EMBL/GenBank/DDBJ databases">
        <title>Genomic Encyclopedia of Archaeal and Bacterial Type Strains, Phase II (KMG-II): from individual species to whole genera.</title>
        <authorList>
            <person name="Goeker M."/>
        </authorList>
    </citation>
    <scope>NUCLEOTIDE SEQUENCE [LARGE SCALE GENOMIC DNA]</scope>
    <source>
        <strain evidence="1 2">DSM 45499</strain>
    </source>
</reference>
<proteinExistence type="predicted"/>
<dbReference type="Proteomes" id="UP000294927">
    <property type="component" value="Unassembled WGS sequence"/>
</dbReference>
<accession>A0A4V3FRD6</accession>
<dbReference type="OrthoDB" id="3532784at2"/>
<dbReference type="AlphaFoldDB" id="A0A4V3FRD6"/>
<name>A0A4V3FRD6_9PSEU</name>
<dbReference type="EMBL" id="SOCP01000016">
    <property type="protein sequence ID" value="TDV43131.1"/>
    <property type="molecule type" value="Genomic_DNA"/>
</dbReference>
<protein>
    <submittedName>
        <fullName evidence="1">Uncharacterized protein</fullName>
    </submittedName>
</protein>
<evidence type="ECO:0000313" key="2">
    <source>
        <dbReference type="Proteomes" id="UP000294927"/>
    </source>
</evidence>
<organism evidence="1 2">
    <name type="scientific">Actinophytocola oryzae</name>
    <dbReference type="NCBI Taxonomy" id="502181"/>
    <lineage>
        <taxon>Bacteria</taxon>
        <taxon>Bacillati</taxon>
        <taxon>Actinomycetota</taxon>
        <taxon>Actinomycetes</taxon>
        <taxon>Pseudonocardiales</taxon>
        <taxon>Pseudonocardiaceae</taxon>
    </lineage>
</organism>